<dbReference type="EMBL" id="VSSQ01003188">
    <property type="protein sequence ID" value="MPM19492.1"/>
    <property type="molecule type" value="Genomic_DNA"/>
</dbReference>
<dbReference type="Pfam" id="PF12799">
    <property type="entry name" value="LRR_4"/>
    <property type="match status" value="1"/>
</dbReference>
<dbReference type="InterPro" id="IPR025875">
    <property type="entry name" value="Leu-rich_rpt_4"/>
</dbReference>
<evidence type="ECO:0000259" key="3">
    <source>
        <dbReference type="PROSITE" id="PS50011"/>
    </source>
</evidence>
<dbReference type="GO" id="GO:0005524">
    <property type="term" value="F:ATP binding"/>
    <property type="evidence" value="ECO:0007669"/>
    <property type="project" value="InterPro"/>
</dbReference>
<dbReference type="PROSITE" id="PS50011">
    <property type="entry name" value="PROTEIN_KINASE_DOM"/>
    <property type="match status" value="1"/>
</dbReference>
<dbReference type="PANTHER" id="PTHR24361">
    <property type="entry name" value="MITOGEN-ACTIVATED KINASE KINASE KINASE"/>
    <property type="match status" value="1"/>
</dbReference>
<dbReference type="InterPro" id="IPR008271">
    <property type="entry name" value="Ser/Thr_kinase_AS"/>
</dbReference>
<dbReference type="GO" id="GO:0004674">
    <property type="term" value="F:protein serine/threonine kinase activity"/>
    <property type="evidence" value="ECO:0007669"/>
    <property type="project" value="TreeGrafter"/>
</dbReference>
<dbReference type="GO" id="GO:0005737">
    <property type="term" value="C:cytoplasm"/>
    <property type="evidence" value="ECO:0007669"/>
    <property type="project" value="TreeGrafter"/>
</dbReference>
<accession>A0A644XTE6</accession>
<dbReference type="SUPFAM" id="SSF52058">
    <property type="entry name" value="L domain-like"/>
    <property type="match status" value="1"/>
</dbReference>
<dbReference type="SUPFAM" id="SSF56112">
    <property type="entry name" value="Protein kinase-like (PK-like)"/>
    <property type="match status" value="1"/>
</dbReference>
<dbReference type="InterPro" id="IPR000719">
    <property type="entry name" value="Prot_kinase_dom"/>
</dbReference>
<evidence type="ECO:0000313" key="4">
    <source>
        <dbReference type="EMBL" id="MPM19492.1"/>
    </source>
</evidence>
<dbReference type="InterPro" id="IPR001611">
    <property type="entry name" value="Leu-rich_rpt"/>
</dbReference>
<keyword evidence="2" id="KW-0677">Repeat</keyword>
<dbReference type="AlphaFoldDB" id="A0A644XTE6"/>
<dbReference type="InterPro" id="IPR011009">
    <property type="entry name" value="Kinase-like_dom_sf"/>
</dbReference>
<reference evidence="4" key="1">
    <citation type="submission" date="2019-08" db="EMBL/GenBank/DDBJ databases">
        <authorList>
            <person name="Kucharzyk K."/>
            <person name="Murdoch R.W."/>
            <person name="Higgins S."/>
            <person name="Loffler F."/>
        </authorList>
    </citation>
    <scope>NUCLEOTIDE SEQUENCE</scope>
</reference>
<dbReference type="InterPro" id="IPR053235">
    <property type="entry name" value="Ser_Thr_kinase"/>
</dbReference>
<evidence type="ECO:0000256" key="1">
    <source>
        <dbReference type="ARBA" id="ARBA00022614"/>
    </source>
</evidence>
<organism evidence="4">
    <name type="scientific">bioreactor metagenome</name>
    <dbReference type="NCBI Taxonomy" id="1076179"/>
    <lineage>
        <taxon>unclassified sequences</taxon>
        <taxon>metagenomes</taxon>
        <taxon>ecological metagenomes</taxon>
    </lineage>
</organism>
<dbReference type="InterPro" id="IPR032675">
    <property type="entry name" value="LRR_dom_sf"/>
</dbReference>
<dbReference type="Gene3D" id="3.80.10.10">
    <property type="entry name" value="Ribonuclease Inhibitor"/>
    <property type="match status" value="1"/>
</dbReference>
<dbReference type="SMART" id="SM00220">
    <property type="entry name" value="S_TKc"/>
    <property type="match status" value="1"/>
</dbReference>
<comment type="caution">
    <text evidence="4">The sequence shown here is derived from an EMBL/GenBank/DDBJ whole genome shotgun (WGS) entry which is preliminary data.</text>
</comment>
<name>A0A644XTE6_9ZZZZ</name>
<dbReference type="PROSITE" id="PS00108">
    <property type="entry name" value="PROTEIN_KINASE_ST"/>
    <property type="match status" value="1"/>
</dbReference>
<dbReference type="Gene3D" id="1.10.510.10">
    <property type="entry name" value="Transferase(Phosphotransferase) domain 1"/>
    <property type="match status" value="1"/>
</dbReference>
<dbReference type="Pfam" id="PF00069">
    <property type="entry name" value="Pkinase"/>
    <property type="match status" value="1"/>
</dbReference>
<gene>
    <name evidence="4" type="ORF">SDC9_65918</name>
</gene>
<feature type="domain" description="Protein kinase" evidence="3">
    <location>
        <begin position="30"/>
        <end position="325"/>
    </location>
</feature>
<sequence length="645" mass="72244">MDDSFASFLSNHQSTLNQSIVLPAMITDQYELYDCLHFTDFKSTYLVRDKADKSFAVLKIAEKTTRSDLMAEYQILETLHSPTFPKALSFLSDEHMNYLIRSYIAGYPVSHYVEKYGPFSESEAMRLIIGLCQPLQLMHTQTPPIIHRDIKPLNVIFTPERRLALIDFDTVRHYQANQSKDTAFLGTEMTAAPEQFGYKQTDQRSDIYSTGVLLLFLCTGSYELDCCASIHNRSLARVIEICTSFDPDRRYANIHQLQIRLERALTYETRSAHSFLLGTALGLIAGCGLTVALLVARVIPLAANTSPATSSVKAALAASPEDPNLIAFDSPQIEQAIREQLGYSADKPLYQADLDRISELFIFGNETMSSWYDLTYDVLYHPDYPNGNILSLKDIPKLRNLTSLAICNQQIVDLTPLQGMSIIRLALNGNRIMNLSAIAEMPYLIELYIGNNPIVRISALSNCTFLRVLDLSSTNVVDLSPISELNLEHVFIRSTPIASYEPLFHLSSLAELSVSDISKSDLELVSNLSQLTQLHYSGTLPDVTPLFRLRNLTSLLLIDNALTSLEGIESLSQLQNLYLSGAPNLDLAPLLQLPYLNSLDIASQELSDYSTIMKLKPLKKLFCNANEKAAIKKERPETGFEFLVY</sequence>
<proteinExistence type="predicted"/>
<protein>
    <recommendedName>
        <fullName evidence="3">Protein kinase domain-containing protein</fullName>
    </recommendedName>
</protein>
<dbReference type="PROSITE" id="PS51450">
    <property type="entry name" value="LRR"/>
    <property type="match status" value="1"/>
</dbReference>
<keyword evidence="1" id="KW-0433">Leucine-rich repeat</keyword>
<evidence type="ECO:0000256" key="2">
    <source>
        <dbReference type="ARBA" id="ARBA00022737"/>
    </source>
</evidence>